<name>A0AAV3NKY4_LITER</name>
<protein>
    <submittedName>
        <fullName evidence="3">RNA splicing factor</fullName>
    </submittedName>
</protein>
<organism evidence="3 4">
    <name type="scientific">Lithospermum erythrorhizon</name>
    <name type="common">Purple gromwell</name>
    <name type="synonym">Lithospermum officinale var. erythrorhizon</name>
    <dbReference type="NCBI Taxonomy" id="34254"/>
    <lineage>
        <taxon>Eukaryota</taxon>
        <taxon>Viridiplantae</taxon>
        <taxon>Streptophyta</taxon>
        <taxon>Embryophyta</taxon>
        <taxon>Tracheophyta</taxon>
        <taxon>Spermatophyta</taxon>
        <taxon>Magnoliopsida</taxon>
        <taxon>eudicotyledons</taxon>
        <taxon>Gunneridae</taxon>
        <taxon>Pentapetalae</taxon>
        <taxon>asterids</taxon>
        <taxon>lamiids</taxon>
        <taxon>Boraginales</taxon>
        <taxon>Boraginaceae</taxon>
        <taxon>Boraginoideae</taxon>
        <taxon>Lithospermeae</taxon>
        <taxon>Lithospermum</taxon>
    </lineage>
</organism>
<keyword evidence="1" id="KW-0677">Repeat</keyword>
<dbReference type="Gene3D" id="1.25.40.10">
    <property type="entry name" value="Tetratricopeptide repeat domain"/>
    <property type="match status" value="1"/>
</dbReference>
<dbReference type="GO" id="GO:0000349">
    <property type="term" value="P:generation of catalytic spliceosome for first transesterification step"/>
    <property type="evidence" value="ECO:0007669"/>
    <property type="project" value="TreeGrafter"/>
</dbReference>
<accession>A0AAV3NKY4</accession>
<dbReference type="Pfam" id="PF23231">
    <property type="entry name" value="HAT_Syf1_CNRKL1_C"/>
    <property type="match status" value="1"/>
</dbReference>
<dbReference type="PANTHER" id="PTHR11246:SF5">
    <property type="entry name" value="PRE-MRNA-SPLICING FACTOR SYF1"/>
    <property type="match status" value="1"/>
</dbReference>
<proteinExistence type="predicted"/>
<dbReference type="GO" id="GO:0000974">
    <property type="term" value="C:Prp19 complex"/>
    <property type="evidence" value="ECO:0007669"/>
    <property type="project" value="TreeGrafter"/>
</dbReference>
<evidence type="ECO:0000256" key="1">
    <source>
        <dbReference type="ARBA" id="ARBA00022737"/>
    </source>
</evidence>
<comment type="caution">
    <text evidence="3">The sequence shown here is derived from an EMBL/GenBank/DDBJ whole genome shotgun (WGS) entry which is preliminary data.</text>
</comment>
<keyword evidence="4" id="KW-1185">Reference proteome</keyword>
<dbReference type="InterPro" id="IPR011990">
    <property type="entry name" value="TPR-like_helical_dom_sf"/>
</dbReference>
<dbReference type="GO" id="GO:0071014">
    <property type="term" value="C:post-mRNA release spliceosomal complex"/>
    <property type="evidence" value="ECO:0007669"/>
    <property type="project" value="TreeGrafter"/>
</dbReference>
<reference evidence="3 4" key="1">
    <citation type="submission" date="2024-01" db="EMBL/GenBank/DDBJ databases">
        <title>The complete chloroplast genome sequence of Lithospermum erythrorhizon: insights into the phylogenetic relationship among Boraginaceae species and the maternal lineages of purple gromwells.</title>
        <authorList>
            <person name="Okada T."/>
            <person name="Watanabe K."/>
        </authorList>
    </citation>
    <scope>NUCLEOTIDE SEQUENCE [LARGE SCALE GENOMIC DNA]</scope>
</reference>
<dbReference type="EMBL" id="BAABME010000103">
    <property type="protein sequence ID" value="GAA0139592.1"/>
    <property type="molecule type" value="Genomic_DNA"/>
</dbReference>
<evidence type="ECO:0000313" key="4">
    <source>
        <dbReference type="Proteomes" id="UP001454036"/>
    </source>
</evidence>
<evidence type="ECO:0000313" key="3">
    <source>
        <dbReference type="EMBL" id="GAA0139592.1"/>
    </source>
</evidence>
<dbReference type="InterPro" id="IPR055430">
    <property type="entry name" value="HAT_Syf1_CNRKL1_C"/>
</dbReference>
<dbReference type="Proteomes" id="UP001454036">
    <property type="component" value="Unassembled WGS sequence"/>
</dbReference>
<sequence>MRNSKSRMIDFNLHTLWVAFAKLYENHNDIGNARVIFDKAVQVNYKAVDHLASVWCECGEMELIFILNVDYAVAAEGNEAVQMKIHRSLGLWTLYVDTGIYSQ</sequence>
<feature type="domain" description="Pre-mRNA-splicing factor Syf1/CRNKL1-like C-terminal HAT-repeats" evidence="2">
    <location>
        <begin position="12"/>
        <end position="97"/>
    </location>
</feature>
<gene>
    <name evidence="3" type="ORF">LIER_01107</name>
</gene>
<evidence type="ECO:0000259" key="2">
    <source>
        <dbReference type="Pfam" id="PF23231"/>
    </source>
</evidence>
<dbReference type="InterPro" id="IPR045075">
    <property type="entry name" value="Syf1-like"/>
</dbReference>
<dbReference type="GO" id="GO:0071007">
    <property type="term" value="C:U2-type catalytic step 2 spliceosome"/>
    <property type="evidence" value="ECO:0007669"/>
    <property type="project" value="TreeGrafter"/>
</dbReference>
<dbReference type="SUPFAM" id="SSF48452">
    <property type="entry name" value="TPR-like"/>
    <property type="match status" value="1"/>
</dbReference>
<dbReference type="AlphaFoldDB" id="A0AAV3NKY4"/>
<dbReference type="PANTHER" id="PTHR11246">
    <property type="entry name" value="PRE-MRNA SPLICING FACTOR"/>
    <property type="match status" value="1"/>
</dbReference>